<reference evidence="1" key="1">
    <citation type="journal article" date="2010" name="Science">
        <title>Plasticity of animal genome architecture unmasked by rapid evolution of a pelagic tunicate.</title>
        <authorList>
            <person name="Denoeud F."/>
            <person name="Henriet S."/>
            <person name="Mungpakdee S."/>
            <person name="Aury J.M."/>
            <person name="Da Silva C."/>
            <person name="Brinkmann H."/>
            <person name="Mikhaleva J."/>
            <person name="Olsen L.C."/>
            <person name="Jubin C."/>
            <person name="Canestro C."/>
            <person name="Bouquet J.M."/>
            <person name="Danks G."/>
            <person name="Poulain J."/>
            <person name="Campsteijn C."/>
            <person name="Adamski M."/>
            <person name="Cross I."/>
            <person name="Yadetie F."/>
            <person name="Muffato M."/>
            <person name="Louis A."/>
            <person name="Butcher S."/>
            <person name="Tsagkogeorga G."/>
            <person name="Konrad A."/>
            <person name="Singh S."/>
            <person name="Jensen M.F."/>
            <person name="Cong E.H."/>
            <person name="Eikeseth-Otteraa H."/>
            <person name="Noel B."/>
            <person name="Anthouard V."/>
            <person name="Porcel B.M."/>
            <person name="Kachouri-Lafond R."/>
            <person name="Nishino A."/>
            <person name="Ugolini M."/>
            <person name="Chourrout P."/>
            <person name="Nishida H."/>
            <person name="Aasland R."/>
            <person name="Huzurbazar S."/>
            <person name="Westhof E."/>
            <person name="Delsuc F."/>
            <person name="Lehrach H."/>
            <person name="Reinhardt R."/>
            <person name="Weissenbach J."/>
            <person name="Roy S.W."/>
            <person name="Artiguenave F."/>
            <person name="Postlethwait J.H."/>
            <person name="Manak J.R."/>
            <person name="Thompson E.M."/>
            <person name="Jaillon O."/>
            <person name="Du Pasquier L."/>
            <person name="Boudinot P."/>
            <person name="Liberles D.A."/>
            <person name="Volff J.N."/>
            <person name="Philippe H."/>
            <person name="Lenhard B."/>
            <person name="Roest Crollius H."/>
            <person name="Wincker P."/>
            <person name="Chourrout D."/>
        </authorList>
    </citation>
    <scope>NUCLEOTIDE SEQUENCE [LARGE SCALE GENOMIC DNA]</scope>
</reference>
<dbReference type="AlphaFoldDB" id="E4X372"/>
<dbReference type="InParanoid" id="E4X372"/>
<protein>
    <submittedName>
        <fullName evidence="1">Uncharacterized protein</fullName>
    </submittedName>
</protein>
<dbReference type="EMBL" id="FN653023">
    <property type="protein sequence ID" value="CBY18076.1"/>
    <property type="molecule type" value="Genomic_DNA"/>
</dbReference>
<sequence length="180" mass="20454">MDKILSSKSDKTVVQQVRELPDLTTNISEAKENEIMKKRRPLKLTIANLSAKDTLCVKNDWFKTGKFFNHPVDTISPGQKLTFYCVNTDGFHLAGLSGGVAVEVKSKKRRDEYLICTFSNPLVGCIKSSMFLSTESGDDQIQALWEPMMECAVVKESFYGSYRESDKHVIFVWKDSNINW</sequence>
<dbReference type="Proteomes" id="UP000001307">
    <property type="component" value="Unassembled WGS sequence"/>
</dbReference>
<evidence type="ECO:0000313" key="2">
    <source>
        <dbReference type="Proteomes" id="UP000001307"/>
    </source>
</evidence>
<organism evidence="1">
    <name type="scientific">Oikopleura dioica</name>
    <name type="common">Tunicate</name>
    <dbReference type="NCBI Taxonomy" id="34765"/>
    <lineage>
        <taxon>Eukaryota</taxon>
        <taxon>Metazoa</taxon>
        <taxon>Chordata</taxon>
        <taxon>Tunicata</taxon>
        <taxon>Appendicularia</taxon>
        <taxon>Copelata</taxon>
        <taxon>Oikopleuridae</taxon>
        <taxon>Oikopleura</taxon>
    </lineage>
</organism>
<proteinExistence type="predicted"/>
<evidence type="ECO:0000313" key="1">
    <source>
        <dbReference type="EMBL" id="CBY18076.1"/>
    </source>
</evidence>
<accession>E4X372</accession>
<name>E4X372_OIKDI</name>
<gene>
    <name evidence="1" type="ORF">GSOID_T00017711001</name>
</gene>
<dbReference type="Gene3D" id="2.60.270.50">
    <property type="match status" value="1"/>
</dbReference>
<keyword evidence="2" id="KW-1185">Reference proteome</keyword>